<dbReference type="Pfam" id="PF03275">
    <property type="entry name" value="GLF"/>
    <property type="match status" value="1"/>
</dbReference>
<dbReference type="Pfam" id="PF13450">
    <property type="entry name" value="NAD_binding_8"/>
    <property type="match status" value="1"/>
</dbReference>
<sequence>MARSVAIAGAGFSGAVIANRLASEGFKVHVFEPRDHIGGNCYTQRDPETQIMIHKYGPHIFHTDNREVWEFVNRFADFHPYTNRVKAVSGGRVYSLPINLHTINQFYGKCLDPKDAYRLIEEESDQSITAPVTFEDQALRYIGRKLYEAFFYGYTKKQWGCEPSELPASILKRLPVRFDYNDNYFSHDYQGIPVDGYTPIFEALLDHSNISVFLGQSLPGNHAKEYCHTFYSGPLDAYFDYRFGELGYRSLRFDESRCEGDYQGCAVMNYCDAQVPYTRITEHKHFAPWESHGDTVVYHEYSFTCGRGDIPFYPVRLVGDKLLLEKYVGLGKGMQRVTFVGRLGTYRYLDMDKTIEEALFVADKFLHCSRGAASMPAFPVSPYG</sequence>
<dbReference type="GO" id="GO:0008767">
    <property type="term" value="F:UDP-galactopyranose mutase activity"/>
    <property type="evidence" value="ECO:0007669"/>
    <property type="project" value="UniProtKB-EC"/>
</dbReference>
<comment type="cofactor">
    <cofactor evidence="1">
        <name>FAD</name>
        <dbReference type="ChEBI" id="CHEBI:57692"/>
    </cofactor>
</comment>
<dbReference type="NCBIfam" id="TIGR00031">
    <property type="entry name" value="UDP-GALP_mutase"/>
    <property type="match status" value="1"/>
</dbReference>
<dbReference type="PANTHER" id="PTHR21197">
    <property type="entry name" value="UDP-GALACTOPYRANOSE MUTASE"/>
    <property type="match status" value="1"/>
</dbReference>
<dbReference type="InterPro" id="IPR004379">
    <property type="entry name" value="UDP-GALP_mutase"/>
</dbReference>
<keyword evidence="3" id="KW-0285">Flavoprotein</keyword>
<dbReference type="SUPFAM" id="SSF54373">
    <property type="entry name" value="FAD-linked reductases, C-terminal domain"/>
    <property type="match status" value="1"/>
</dbReference>
<comment type="similarity">
    <text evidence="2">Belongs to the UDP-galactopyranose/dTDP-fucopyranose mutase family.</text>
</comment>
<evidence type="ECO:0000256" key="5">
    <source>
        <dbReference type="ARBA" id="ARBA00023235"/>
    </source>
</evidence>
<gene>
    <name evidence="7" type="ORF">MNBD_GAMMA15-2366</name>
</gene>
<feature type="domain" description="UDP-galactopyranose mutase C-terminal" evidence="6">
    <location>
        <begin position="149"/>
        <end position="348"/>
    </location>
</feature>
<evidence type="ECO:0000256" key="1">
    <source>
        <dbReference type="ARBA" id="ARBA00001974"/>
    </source>
</evidence>
<dbReference type="GO" id="GO:0005829">
    <property type="term" value="C:cytosol"/>
    <property type="evidence" value="ECO:0007669"/>
    <property type="project" value="TreeGrafter"/>
</dbReference>
<evidence type="ECO:0000256" key="3">
    <source>
        <dbReference type="ARBA" id="ARBA00022630"/>
    </source>
</evidence>
<evidence type="ECO:0000256" key="4">
    <source>
        <dbReference type="ARBA" id="ARBA00022827"/>
    </source>
</evidence>
<dbReference type="PANTHER" id="PTHR21197:SF0">
    <property type="entry name" value="UDP-GALACTOPYRANOSE MUTASE"/>
    <property type="match status" value="1"/>
</dbReference>
<dbReference type="AlphaFoldDB" id="A0A3B0YX73"/>
<dbReference type="EC" id="5.4.99.9" evidence="7"/>
<keyword evidence="5 7" id="KW-0413">Isomerase</keyword>
<dbReference type="GO" id="GO:0050660">
    <property type="term" value="F:flavin adenine dinucleotide binding"/>
    <property type="evidence" value="ECO:0007669"/>
    <property type="project" value="TreeGrafter"/>
</dbReference>
<dbReference type="SUPFAM" id="SSF51971">
    <property type="entry name" value="Nucleotide-binding domain"/>
    <property type="match status" value="1"/>
</dbReference>
<evidence type="ECO:0000313" key="7">
    <source>
        <dbReference type="EMBL" id="VAW80543.1"/>
    </source>
</evidence>
<dbReference type="InterPro" id="IPR015899">
    <property type="entry name" value="UDP-GalPyranose_mutase_C"/>
</dbReference>
<organism evidence="7">
    <name type="scientific">hydrothermal vent metagenome</name>
    <dbReference type="NCBI Taxonomy" id="652676"/>
    <lineage>
        <taxon>unclassified sequences</taxon>
        <taxon>metagenomes</taxon>
        <taxon>ecological metagenomes</taxon>
    </lineage>
</organism>
<keyword evidence="4" id="KW-0274">FAD</keyword>
<reference evidence="7" key="1">
    <citation type="submission" date="2018-06" db="EMBL/GenBank/DDBJ databases">
        <authorList>
            <person name="Zhirakovskaya E."/>
        </authorList>
    </citation>
    <scope>NUCLEOTIDE SEQUENCE</scope>
</reference>
<dbReference type="Gene3D" id="3.40.50.720">
    <property type="entry name" value="NAD(P)-binding Rossmann-like Domain"/>
    <property type="match status" value="3"/>
</dbReference>
<proteinExistence type="inferred from homology"/>
<name>A0A3B0YX73_9ZZZZ</name>
<protein>
    <submittedName>
        <fullName evidence="7">UDP-galactopyranose mutase</fullName>
        <ecNumber evidence="7">5.4.99.9</ecNumber>
    </submittedName>
</protein>
<evidence type="ECO:0000256" key="2">
    <source>
        <dbReference type="ARBA" id="ARBA00009321"/>
    </source>
</evidence>
<dbReference type="EMBL" id="UOFN01000129">
    <property type="protein sequence ID" value="VAW80543.1"/>
    <property type="molecule type" value="Genomic_DNA"/>
</dbReference>
<accession>A0A3B0YX73</accession>
<evidence type="ECO:0000259" key="6">
    <source>
        <dbReference type="Pfam" id="PF03275"/>
    </source>
</evidence>